<dbReference type="InterPro" id="IPR007627">
    <property type="entry name" value="RNA_pol_sigma70_r2"/>
</dbReference>
<dbReference type="AlphaFoldDB" id="A0A366HA09"/>
<gene>
    <name evidence="8" type="ORF">DES53_110155</name>
</gene>
<dbReference type="InterPro" id="IPR039425">
    <property type="entry name" value="RNA_pol_sigma-70-like"/>
</dbReference>
<dbReference type="InterPro" id="IPR000838">
    <property type="entry name" value="RNA_pol_sigma70_ECF_CS"/>
</dbReference>
<evidence type="ECO:0000256" key="5">
    <source>
        <dbReference type="ARBA" id="ARBA00023163"/>
    </source>
</evidence>
<comment type="similarity">
    <text evidence="1 6">Belongs to the sigma-70 factor family. ECF subfamily.</text>
</comment>
<dbReference type="InterPro" id="IPR013324">
    <property type="entry name" value="RNA_pol_sigma_r3/r4-like"/>
</dbReference>
<dbReference type="SUPFAM" id="SSF88946">
    <property type="entry name" value="Sigma2 domain of RNA polymerase sigma factors"/>
    <property type="match status" value="1"/>
</dbReference>
<dbReference type="NCBIfam" id="TIGR02989">
    <property type="entry name" value="Sig-70_gvs1"/>
    <property type="match status" value="1"/>
</dbReference>
<evidence type="ECO:0000259" key="7">
    <source>
        <dbReference type="Pfam" id="PF04542"/>
    </source>
</evidence>
<dbReference type="NCBIfam" id="TIGR02937">
    <property type="entry name" value="sigma70-ECF"/>
    <property type="match status" value="1"/>
</dbReference>
<protein>
    <recommendedName>
        <fullName evidence="6">RNA polymerase sigma factor</fullName>
    </recommendedName>
</protein>
<feature type="domain" description="RNA polymerase sigma-70 region 2" evidence="7">
    <location>
        <begin position="25"/>
        <end position="89"/>
    </location>
</feature>
<dbReference type="PANTHER" id="PTHR43133">
    <property type="entry name" value="RNA POLYMERASE ECF-TYPE SIGMA FACTO"/>
    <property type="match status" value="1"/>
</dbReference>
<dbReference type="GO" id="GO:0006352">
    <property type="term" value="P:DNA-templated transcription initiation"/>
    <property type="evidence" value="ECO:0007669"/>
    <property type="project" value="InterPro"/>
</dbReference>
<comment type="caution">
    <text evidence="8">The sequence shown here is derived from an EMBL/GenBank/DDBJ whole genome shotgun (WGS) entry which is preliminary data.</text>
</comment>
<dbReference type="GO" id="GO:0003677">
    <property type="term" value="F:DNA binding"/>
    <property type="evidence" value="ECO:0007669"/>
    <property type="project" value="UniProtKB-KW"/>
</dbReference>
<dbReference type="SUPFAM" id="SSF88659">
    <property type="entry name" value="Sigma3 and sigma4 domains of RNA polymerase sigma factors"/>
    <property type="match status" value="1"/>
</dbReference>
<evidence type="ECO:0000256" key="1">
    <source>
        <dbReference type="ARBA" id="ARBA00010641"/>
    </source>
</evidence>
<dbReference type="RefSeq" id="WP_170157354.1">
    <property type="nucleotide sequence ID" value="NZ_QNRR01000010.1"/>
</dbReference>
<dbReference type="Gene3D" id="1.10.10.10">
    <property type="entry name" value="Winged helix-like DNA-binding domain superfamily/Winged helix DNA-binding domain"/>
    <property type="match status" value="1"/>
</dbReference>
<dbReference type="Proteomes" id="UP000253426">
    <property type="component" value="Unassembled WGS sequence"/>
</dbReference>
<dbReference type="GO" id="GO:0016987">
    <property type="term" value="F:sigma factor activity"/>
    <property type="evidence" value="ECO:0007669"/>
    <property type="project" value="UniProtKB-KW"/>
</dbReference>
<dbReference type="InterPro" id="IPR036388">
    <property type="entry name" value="WH-like_DNA-bd_sf"/>
</dbReference>
<dbReference type="Gene3D" id="1.10.1740.10">
    <property type="match status" value="1"/>
</dbReference>
<organism evidence="8 9">
    <name type="scientific">Roseimicrobium gellanilyticum</name>
    <dbReference type="NCBI Taxonomy" id="748857"/>
    <lineage>
        <taxon>Bacteria</taxon>
        <taxon>Pseudomonadati</taxon>
        <taxon>Verrucomicrobiota</taxon>
        <taxon>Verrucomicrobiia</taxon>
        <taxon>Verrucomicrobiales</taxon>
        <taxon>Verrucomicrobiaceae</taxon>
        <taxon>Roseimicrobium</taxon>
    </lineage>
</organism>
<evidence type="ECO:0000313" key="9">
    <source>
        <dbReference type="Proteomes" id="UP000253426"/>
    </source>
</evidence>
<dbReference type="PROSITE" id="PS01063">
    <property type="entry name" value="SIGMA70_ECF"/>
    <property type="match status" value="1"/>
</dbReference>
<name>A0A366HA09_9BACT</name>
<evidence type="ECO:0000256" key="2">
    <source>
        <dbReference type="ARBA" id="ARBA00023015"/>
    </source>
</evidence>
<evidence type="ECO:0000256" key="3">
    <source>
        <dbReference type="ARBA" id="ARBA00023082"/>
    </source>
</evidence>
<evidence type="ECO:0000256" key="4">
    <source>
        <dbReference type="ARBA" id="ARBA00023125"/>
    </source>
</evidence>
<keyword evidence="4 6" id="KW-0238">DNA-binding</keyword>
<dbReference type="InterPro" id="IPR014284">
    <property type="entry name" value="RNA_pol_sigma-70_dom"/>
</dbReference>
<sequence>MSPSDEESRLIRAAQSGDISAFATLVQRHHAGVRACLAVRLANSHDAEDLAQEAFVTAFRKLADCDPNRPIGPWLRGIAMNLLANHRRKFRALPIGLNEELQALIDNGLPSHLPAERENAALEALRDCLDQIEGPSRLLLQARYAEGMSLDELAQRLQRKTSAVSMQLHRLRVVIGDCVEATLRGTPPATTPS</sequence>
<evidence type="ECO:0000313" key="8">
    <source>
        <dbReference type="EMBL" id="RBP39131.1"/>
    </source>
</evidence>
<proteinExistence type="inferred from homology"/>
<evidence type="ECO:0000256" key="6">
    <source>
        <dbReference type="RuleBase" id="RU000716"/>
    </source>
</evidence>
<keyword evidence="3 6" id="KW-0731">Sigma factor</keyword>
<dbReference type="Pfam" id="PF04542">
    <property type="entry name" value="Sigma70_r2"/>
    <property type="match status" value="1"/>
</dbReference>
<dbReference type="InterPro" id="IPR014331">
    <property type="entry name" value="RNA_pol_sigma70_ECF_RHOBA"/>
</dbReference>
<dbReference type="EMBL" id="QNRR01000010">
    <property type="protein sequence ID" value="RBP39131.1"/>
    <property type="molecule type" value="Genomic_DNA"/>
</dbReference>
<dbReference type="PANTHER" id="PTHR43133:SF51">
    <property type="entry name" value="RNA POLYMERASE SIGMA FACTOR"/>
    <property type="match status" value="1"/>
</dbReference>
<keyword evidence="9" id="KW-1185">Reference proteome</keyword>
<dbReference type="InterPro" id="IPR013325">
    <property type="entry name" value="RNA_pol_sigma_r2"/>
</dbReference>
<accession>A0A366HA09</accession>
<keyword evidence="2 6" id="KW-0805">Transcription regulation</keyword>
<keyword evidence="5 6" id="KW-0804">Transcription</keyword>
<reference evidence="8 9" key="1">
    <citation type="submission" date="2018-06" db="EMBL/GenBank/DDBJ databases">
        <title>Genomic Encyclopedia of Type Strains, Phase IV (KMG-IV): sequencing the most valuable type-strain genomes for metagenomic binning, comparative biology and taxonomic classification.</title>
        <authorList>
            <person name="Goeker M."/>
        </authorList>
    </citation>
    <scope>NUCLEOTIDE SEQUENCE [LARGE SCALE GENOMIC DNA]</scope>
    <source>
        <strain evidence="8 9">DSM 25532</strain>
    </source>
</reference>